<gene>
    <name evidence="1" type="ORF">LEMA_uP069900.1</name>
</gene>
<evidence type="ECO:0000313" key="1">
    <source>
        <dbReference type="EMBL" id="CBX91482.1"/>
    </source>
</evidence>
<sequence length="43" mass="4920">MRVLLHLTATKDLGYNASYVRSQAKENPQNVQHVPVLFLLKLI</sequence>
<organism evidence="2">
    <name type="scientific">Leptosphaeria maculans (strain JN3 / isolate v23.1.3 / race Av1-4-5-6-7-8)</name>
    <name type="common">Blackleg fungus</name>
    <name type="synonym">Phoma lingam</name>
    <dbReference type="NCBI Taxonomy" id="985895"/>
    <lineage>
        <taxon>Eukaryota</taxon>
        <taxon>Fungi</taxon>
        <taxon>Dikarya</taxon>
        <taxon>Ascomycota</taxon>
        <taxon>Pezizomycotina</taxon>
        <taxon>Dothideomycetes</taxon>
        <taxon>Pleosporomycetidae</taxon>
        <taxon>Pleosporales</taxon>
        <taxon>Pleosporineae</taxon>
        <taxon>Leptosphaeriaceae</taxon>
        <taxon>Plenodomus</taxon>
        <taxon>Plenodomus lingam/Leptosphaeria maculans species complex</taxon>
    </lineage>
</organism>
<dbReference type="EMBL" id="FP929072">
    <property type="protein sequence ID" value="CBX91482.1"/>
    <property type="molecule type" value="Genomic_DNA"/>
</dbReference>
<dbReference type="AlphaFoldDB" id="E4ZJ51"/>
<keyword evidence="2" id="KW-1185">Reference proteome</keyword>
<name>E4ZJ51_LEPMJ</name>
<accession>E4ZJ51</accession>
<proteinExistence type="predicted"/>
<reference evidence="2" key="1">
    <citation type="journal article" date="2011" name="Nat. Commun.">
        <title>Effector diversification within compartments of the Leptosphaeria maculans genome affected by Repeat-Induced Point mutations.</title>
        <authorList>
            <person name="Rouxel T."/>
            <person name="Grandaubert J."/>
            <person name="Hane J.K."/>
            <person name="Hoede C."/>
            <person name="van de Wouw A.P."/>
            <person name="Couloux A."/>
            <person name="Dominguez V."/>
            <person name="Anthouard V."/>
            <person name="Bally P."/>
            <person name="Bourras S."/>
            <person name="Cozijnsen A.J."/>
            <person name="Ciuffetti L.M."/>
            <person name="Degrave A."/>
            <person name="Dilmaghani A."/>
            <person name="Duret L."/>
            <person name="Fudal I."/>
            <person name="Goodwin S.B."/>
            <person name="Gout L."/>
            <person name="Glaser N."/>
            <person name="Linglin J."/>
            <person name="Kema G.H.J."/>
            <person name="Lapalu N."/>
            <person name="Lawrence C.B."/>
            <person name="May K."/>
            <person name="Meyer M."/>
            <person name="Ollivier B."/>
            <person name="Poulain J."/>
            <person name="Schoch C.L."/>
            <person name="Simon A."/>
            <person name="Spatafora J.W."/>
            <person name="Stachowiak A."/>
            <person name="Turgeon B.G."/>
            <person name="Tyler B.M."/>
            <person name="Vincent D."/>
            <person name="Weissenbach J."/>
            <person name="Amselem J."/>
            <person name="Quesneville H."/>
            <person name="Oliver R.P."/>
            <person name="Wincker P."/>
            <person name="Balesdent M.-H."/>
            <person name="Howlett B.J."/>
        </authorList>
    </citation>
    <scope>NUCLEOTIDE SEQUENCE [LARGE SCALE GENOMIC DNA]</scope>
    <source>
        <strain evidence="2">JN3 / isolate v23.1.3 / race Av1-4-5-6-7-8</strain>
    </source>
</reference>
<dbReference type="InParanoid" id="E4ZJ51"/>
<dbReference type="Proteomes" id="UP000002668">
    <property type="component" value="Genome"/>
</dbReference>
<protein>
    <submittedName>
        <fullName evidence="1">Predicted protein</fullName>
    </submittedName>
</protein>
<dbReference type="HOGENOM" id="CLU_3242293_0_0_1"/>
<dbReference type="VEuPathDB" id="FungiDB:LEMA_uP069900.1"/>
<evidence type="ECO:0000313" key="2">
    <source>
        <dbReference type="Proteomes" id="UP000002668"/>
    </source>
</evidence>